<evidence type="ECO:0000313" key="5">
    <source>
        <dbReference type="RefSeq" id="XP_008235738.1"/>
    </source>
</evidence>
<dbReference type="RefSeq" id="XP_008235738.1">
    <property type="nucleotide sequence ID" value="XM_008237516.2"/>
</dbReference>
<dbReference type="InterPro" id="IPR001841">
    <property type="entry name" value="Znf_RING"/>
</dbReference>
<dbReference type="Pfam" id="PF13920">
    <property type="entry name" value="zf-C3HC4_3"/>
    <property type="match status" value="1"/>
</dbReference>
<feature type="region of interest" description="Disordered" evidence="2">
    <location>
        <begin position="247"/>
        <end position="275"/>
    </location>
</feature>
<reference evidence="5" key="2">
    <citation type="submission" date="2025-08" db="UniProtKB">
        <authorList>
            <consortium name="RefSeq"/>
        </authorList>
    </citation>
    <scope>IDENTIFICATION</scope>
</reference>
<dbReference type="PROSITE" id="PS50089">
    <property type="entry name" value="ZF_RING_2"/>
    <property type="match status" value="1"/>
</dbReference>
<feature type="region of interest" description="Disordered" evidence="2">
    <location>
        <begin position="136"/>
        <end position="185"/>
    </location>
</feature>
<reference evidence="4" key="1">
    <citation type="journal article" date="2012" name="Nat. Commun.">
        <title>The genome of Prunus mume.</title>
        <authorList>
            <person name="Zhang Q."/>
            <person name="Chen W."/>
            <person name="Sun L."/>
            <person name="Zhao F."/>
            <person name="Huang B."/>
            <person name="Yang W."/>
            <person name="Tao Y."/>
            <person name="Wang J."/>
            <person name="Yuan Z."/>
            <person name="Fan G."/>
            <person name="Xing Z."/>
            <person name="Han C."/>
            <person name="Pan H."/>
            <person name="Zhong X."/>
            <person name="Shi W."/>
            <person name="Liang X."/>
            <person name="Du D."/>
            <person name="Sun F."/>
            <person name="Xu Z."/>
            <person name="Hao R."/>
            <person name="Lv T."/>
            <person name="Lv Y."/>
            <person name="Zheng Z."/>
            <person name="Sun M."/>
            <person name="Luo L."/>
            <person name="Cai M."/>
            <person name="Gao Y."/>
            <person name="Wang J."/>
            <person name="Yin Y."/>
            <person name="Xu X."/>
            <person name="Cheng T."/>
            <person name="Wang J."/>
        </authorList>
    </citation>
    <scope>NUCLEOTIDE SEQUENCE [LARGE SCALE GENOMIC DNA]</scope>
</reference>
<gene>
    <name evidence="5" type="primary">LOC103334536</name>
</gene>
<keyword evidence="1" id="KW-0862">Zinc</keyword>
<evidence type="ECO:0000313" key="4">
    <source>
        <dbReference type="Proteomes" id="UP000694861"/>
    </source>
</evidence>
<dbReference type="InterPro" id="IPR013083">
    <property type="entry name" value="Znf_RING/FYVE/PHD"/>
</dbReference>
<feature type="region of interest" description="Disordered" evidence="2">
    <location>
        <begin position="204"/>
        <end position="233"/>
    </location>
</feature>
<sequence length="332" mass="36281">MEGRRRLTLLDQMSASGNGRDLAGLSLDDVLLAPAAKQPPPAPALPPTISGRTLLDIIRDEEPKSYRALIGKKDKKAWKSFKDRLRLKRAGSAWASSVRVPTSDLPIRNNTVHGSNHQHLHLHLRSRRSSVRYVTPETNLDMVQQVDESNSAGMRQISRRSSTRFGPNASIPSDEPGSDSSGQNVGAAQGVAVAAAAAAASAEEAEATHGAAQNDVPSADGGAAATTTEAEPVRMSLMDLLEETDRQMGLESSYTMDDEDEEEYEEEEEEEEEQAEVGKIEYNCCVCMVRHKGAAFIPCGHTFCRMCSRELWVQRGNCPLCNNFILEILDIF</sequence>
<feature type="compositionally biased region" description="Polar residues" evidence="2">
    <location>
        <begin position="136"/>
        <end position="156"/>
    </location>
</feature>
<name>A0ABM0P890_PRUMU</name>
<proteinExistence type="predicted"/>
<keyword evidence="4" id="KW-1185">Reference proteome</keyword>
<dbReference type="Proteomes" id="UP000694861">
    <property type="component" value="Linkage group LG6"/>
</dbReference>
<feature type="domain" description="RING-type" evidence="3">
    <location>
        <begin position="284"/>
        <end position="322"/>
    </location>
</feature>
<evidence type="ECO:0000256" key="2">
    <source>
        <dbReference type="SAM" id="MobiDB-lite"/>
    </source>
</evidence>
<keyword evidence="1" id="KW-0863">Zinc-finger</keyword>
<protein>
    <submittedName>
        <fullName evidence="5">Uncharacterized protein LOC103334536</fullName>
    </submittedName>
</protein>
<evidence type="ECO:0000259" key="3">
    <source>
        <dbReference type="PROSITE" id="PS50089"/>
    </source>
</evidence>
<accession>A0ABM0P890</accession>
<evidence type="ECO:0000256" key="1">
    <source>
        <dbReference type="PROSITE-ProRule" id="PRU00175"/>
    </source>
</evidence>
<dbReference type="SMART" id="SM00184">
    <property type="entry name" value="RING"/>
    <property type="match status" value="1"/>
</dbReference>
<feature type="compositionally biased region" description="Acidic residues" evidence="2">
    <location>
        <begin position="256"/>
        <end position="275"/>
    </location>
</feature>
<keyword evidence="1" id="KW-0479">Metal-binding</keyword>
<dbReference type="Gene3D" id="3.30.40.10">
    <property type="entry name" value="Zinc/RING finger domain, C3HC4 (zinc finger)"/>
    <property type="match status" value="1"/>
</dbReference>
<organism evidence="4 5">
    <name type="scientific">Prunus mume</name>
    <name type="common">Japanese apricot</name>
    <name type="synonym">Armeniaca mume</name>
    <dbReference type="NCBI Taxonomy" id="102107"/>
    <lineage>
        <taxon>Eukaryota</taxon>
        <taxon>Viridiplantae</taxon>
        <taxon>Streptophyta</taxon>
        <taxon>Embryophyta</taxon>
        <taxon>Tracheophyta</taxon>
        <taxon>Spermatophyta</taxon>
        <taxon>Magnoliopsida</taxon>
        <taxon>eudicotyledons</taxon>
        <taxon>Gunneridae</taxon>
        <taxon>Pentapetalae</taxon>
        <taxon>rosids</taxon>
        <taxon>fabids</taxon>
        <taxon>Rosales</taxon>
        <taxon>Rosaceae</taxon>
        <taxon>Amygdaloideae</taxon>
        <taxon>Amygdaleae</taxon>
        <taxon>Prunus</taxon>
    </lineage>
</organism>
<dbReference type="GeneID" id="103334536"/>
<dbReference type="CDD" id="cd16449">
    <property type="entry name" value="RING-HC"/>
    <property type="match status" value="1"/>
</dbReference>
<dbReference type="SUPFAM" id="SSF57850">
    <property type="entry name" value="RING/U-box"/>
    <property type="match status" value="1"/>
</dbReference>
<dbReference type="PANTHER" id="PTHR46629">
    <property type="entry name" value="OS01G0917900 PROTEIN"/>
    <property type="match status" value="1"/>
</dbReference>